<proteinExistence type="predicted"/>
<evidence type="ECO:0000313" key="3">
    <source>
        <dbReference type="EMBL" id="MBL6076402.1"/>
    </source>
</evidence>
<name>A0ABS1TYA6_9PROT</name>
<protein>
    <submittedName>
        <fullName evidence="3">VOC family protein</fullName>
    </submittedName>
</protein>
<accession>A0ABS1TYA6</accession>
<dbReference type="PANTHER" id="PTHR43048:SF5">
    <property type="entry name" value="BLR5325 PROTEIN"/>
    <property type="match status" value="1"/>
</dbReference>
<dbReference type="Pfam" id="PF00903">
    <property type="entry name" value="Glyoxalase"/>
    <property type="match status" value="1"/>
</dbReference>
<reference evidence="3 4" key="1">
    <citation type="submission" date="2021-01" db="EMBL/GenBank/DDBJ databases">
        <title>Belnapia mucosa sp. nov. and Belnapia arida sp. nov., isolated from the Tabernas Desert (Almeria, Spain).</title>
        <authorList>
            <person name="Molina-Menor E."/>
            <person name="Vidal-Verdu A."/>
            <person name="Calonge A."/>
            <person name="Satari L."/>
            <person name="Pereto J."/>
            <person name="Porcar M."/>
        </authorList>
    </citation>
    <scope>NUCLEOTIDE SEQUENCE [LARGE SCALE GENOMIC DNA]</scope>
    <source>
        <strain evidence="3 4">T18</strain>
    </source>
</reference>
<dbReference type="InterPro" id="IPR004360">
    <property type="entry name" value="Glyas_Fos-R_dOase_dom"/>
</dbReference>
<dbReference type="Gene3D" id="3.10.180.10">
    <property type="entry name" value="2,3-Dihydroxybiphenyl 1,2-Dioxygenase, domain 1"/>
    <property type="match status" value="1"/>
</dbReference>
<feature type="domain" description="VOC" evidence="2">
    <location>
        <begin position="7"/>
        <end position="125"/>
    </location>
</feature>
<evidence type="ECO:0000256" key="1">
    <source>
        <dbReference type="ARBA" id="ARBA00022723"/>
    </source>
</evidence>
<evidence type="ECO:0000313" key="4">
    <source>
        <dbReference type="Proteomes" id="UP000660885"/>
    </source>
</evidence>
<dbReference type="PROSITE" id="PS51819">
    <property type="entry name" value="VOC"/>
    <property type="match status" value="1"/>
</dbReference>
<dbReference type="InterPro" id="IPR029068">
    <property type="entry name" value="Glyas_Bleomycin-R_OHBP_Dase"/>
</dbReference>
<sequence>MAILRFRYDHIHLRARDPAAMARFFVDLFGAECRPEGRDGRYELTLDGQLLLIAPSNPDFPAEPAPGFPHLGLEHIGLGVDDLDAACAQLRSLGADIAIGPLAAGAFRLAFIRGPEGVMVELLERPAEHDPC</sequence>
<dbReference type="Proteomes" id="UP000660885">
    <property type="component" value="Unassembled WGS sequence"/>
</dbReference>
<organism evidence="3 4">
    <name type="scientific">Belnapia arida</name>
    <dbReference type="NCBI Taxonomy" id="2804533"/>
    <lineage>
        <taxon>Bacteria</taxon>
        <taxon>Pseudomonadati</taxon>
        <taxon>Pseudomonadota</taxon>
        <taxon>Alphaproteobacteria</taxon>
        <taxon>Acetobacterales</taxon>
        <taxon>Roseomonadaceae</taxon>
        <taxon>Belnapia</taxon>
    </lineage>
</organism>
<dbReference type="PANTHER" id="PTHR43048">
    <property type="entry name" value="METHYLMALONYL-COA EPIMERASE"/>
    <property type="match status" value="1"/>
</dbReference>
<keyword evidence="4" id="KW-1185">Reference proteome</keyword>
<comment type="caution">
    <text evidence="3">The sequence shown here is derived from an EMBL/GenBank/DDBJ whole genome shotgun (WGS) entry which is preliminary data.</text>
</comment>
<dbReference type="InterPro" id="IPR037523">
    <property type="entry name" value="VOC_core"/>
</dbReference>
<dbReference type="InterPro" id="IPR051785">
    <property type="entry name" value="MMCE/EMCE_epimerase"/>
</dbReference>
<evidence type="ECO:0000259" key="2">
    <source>
        <dbReference type="PROSITE" id="PS51819"/>
    </source>
</evidence>
<dbReference type="RefSeq" id="WP_202829605.1">
    <property type="nucleotide sequence ID" value="NZ_JAETWB010000001.1"/>
</dbReference>
<dbReference type="EMBL" id="JAETWB010000001">
    <property type="protein sequence ID" value="MBL6076402.1"/>
    <property type="molecule type" value="Genomic_DNA"/>
</dbReference>
<dbReference type="SUPFAM" id="SSF54593">
    <property type="entry name" value="Glyoxalase/Bleomycin resistance protein/Dihydroxybiphenyl dioxygenase"/>
    <property type="match status" value="1"/>
</dbReference>
<keyword evidence="1" id="KW-0479">Metal-binding</keyword>
<gene>
    <name evidence="3" type="ORF">JMJ56_00210</name>
</gene>